<dbReference type="Proteomes" id="UP001165190">
    <property type="component" value="Unassembled WGS sequence"/>
</dbReference>
<dbReference type="AlphaFoldDB" id="A0A9W7H8J4"/>
<feature type="compositionally biased region" description="Low complexity" evidence="1">
    <location>
        <begin position="38"/>
        <end position="47"/>
    </location>
</feature>
<organism evidence="2 3">
    <name type="scientific">Hibiscus trionum</name>
    <name type="common">Flower of an hour</name>
    <dbReference type="NCBI Taxonomy" id="183268"/>
    <lineage>
        <taxon>Eukaryota</taxon>
        <taxon>Viridiplantae</taxon>
        <taxon>Streptophyta</taxon>
        <taxon>Embryophyta</taxon>
        <taxon>Tracheophyta</taxon>
        <taxon>Spermatophyta</taxon>
        <taxon>Magnoliopsida</taxon>
        <taxon>eudicotyledons</taxon>
        <taxon>Gunneridae</taxon>
        <taxon>Pentapetalae</taxon>
        <taxon>rosids</taxon>
        <taxon>malvids</taxon>
        <taxon>Malvales</taxon>
        <taxon>Malvaceae</taxon>
        <taxon>Malvoideae</taxon>
        <taxon>Hibiscus</taxon>
    </lineage>
</organism>
<comment type="caution">
    <text evidence="2">The sequence shown here is derived from an EMBL/GenBank/DDBJ whole genome shotgun (WGS) entry which is preliminary data.</text>
</comment>
<feature type="compositionally biased region" description="Pro residues" evidence="1">
    <location>
        <begin position="48"/>
        <end position="62"/>
    </location>
</feature>
<protein>
    <submittedName>
        <fullName evidence="2">Uncharacterized protein</fullName>
    </submittedName>
</protein>
<dbReference type="EMBL" id="BSYR01000010">
    <property type="protein sequence ID" value="GMI72658.1"/>
    <property type="molecule type" value="Genomic_DNA"/>
</dbReference>
<evidence type="ECO:0000313" key="2">
    <source>
        <dbReference type="EMBL" id="GMI72658.1"/>
    </source>
</evidence>
<proteinExistence type="predicted"/>
<sequence>MLRSREAQGQAMLQRWRRSIKSIEIKPPLKPPAPVPTQAPALRAAPSSPKPAPAPAPIPTLKPPEPCPLPPMGCCCTECYHSMAGGPCYYGGPPPLKHPCYVTYGRPVYDSLAGDGSYNSYCYSHGNPQGCSLL</sequence>
<keyword evidence="3" id="KW-1185">Reference proteome</keyword>
<name>A0A9W7H8J4_HIBTR</name>
<feature type="compositionally biased region" description="Pro residues" evidence="1">
    <location>
        <begin position="28"/>
        <end position="37"/>
    </location>
</feature>
<evidence type="ECO:0000313" key="3">
    <source>
        <dbReference type="Proteomes" id="UP001165190"/>
    </source>
</evidence>
<accession>A0A9W7H8J4</accession>
<evidence type="ECO:0000256" key="1">
    <source>
        <dbReference type="SAM" id="MobiDB-lite"/>
    </source>
</evidence>
<feature type="region of interest" description="Disordered" evidence="1">
    <location>
        <begin position="23"/>
        <end position="62"/>
    </location>
</feature>
<gene>
    <name evidence="2" type="ORF">HRI_000935100</name>
</gene>
<reference evidence="2" key="1">
    <citation type="submission" date="2023-05" db="EMBL/GenBank/DDBJ databases">
        <title>Genome and transcriptome analyses reveal genes involved in the formation of fine ridges on petal epidermal cells in Hibiscus trionum.</title>
        <authorList>
            <person name="Koshimizu S."/>
            <person name="Masuda S."/>
            <person name="Ishii T."/>
            <person name="Shirasu K."/>
            <person name="Hoshino A."/>
            <person name="Arita M."/>
        </authorList>
    </citation>
    <scope>NUCLEOTIDE SEQUENCE</scope>
    <source>
        <strain evidence="2">Hamamatsu line</strain>
    </source>
</reference>